<dbReference type="Proteomes" id="UP000186373">
    <property type="component" value="Unassembled WGS sequence"/>
</dbReference>
<dbReference type="PANTHER" id="PTHR32305">
    <property type="match status" value="1"/>
</dbReference>
<reference evidence="2" key="1">
    <citation type="submission" date="2017-01" db="EMBL/GenBank/DDBJ databases">
        <authorList>
            <person name="Varghese N."/>
            <person name="Submissions S."/>
        </authorList>
    </citation>
    <scope>NUCLEOTIDE SEQUENCE [LARGE SCALE GENOMIC DNA]</scope>
    <source>
        <strain evidence="2">DSM 17126</strain>
    </source>
</reference>
<gene>
    <name evidence="1" type="ORF">SAMN05421639_102810</name>
</gene>
<dbReference type="Gene3D" id="2.180.10.10">
    <property type="entry name" value="RHS repeat-associated core"/>
    <property type="match status" value="1"/>
</dbReference>
<dbReference type="InterPro" id="IPR022385">
    <property type="entry name" value="Rhs_assc_core"/>
</dbReference>
<organism evidence="1 2">
    <name type="scientific">Chryseobacterium shigense</name>
    <dbReference type="NCBI Taxonomy" id="297244"/>
    <lineage>
        <taxon>Bacteria</taxon>
        <taxon>Pseudomonadati</taxon>
        <taxon>Bacteroidota</taxon>
        <taxon>Flavobacteriia</taxon>
        <taxon>Flavobacteriales</taxon>
        <taxon>Weeksellaceae</taxon>
        <taxon>Chryseobacterium group</taxon>
        <taxon>Chryseobacterium</taxon>
    </lineage>
</organism>
<dbReference type="NCBIfam" id="TIGR03696">
    <property type="entry name" value="Rhs_assc_core"/>
    <property type="match status" value="1"/>
</dbReference>
<sequence>MKFFPTAEGYFNFETGKYVYNYTDHLGNTRLSYFKNGSGAEIIEESNYYPFGLKHEGYNVLSGNPAYKYKYNGKELQESGMYDYGARFYMPDLGRWGVVDPLAEHSHDETPYNYCSGNPINRLDPNGMCDDPNCSHGGLRRAWDSVGRFFGGWGYADKKQEASKSGNLEVGIVESLGRWLDEPVDSGTAQAAEDLAHSSMSGNFTMPDTNEGVLLSIAVAFGSAMQDANGFRYPKYAAKGTSKFSAKINSWHNLNSTSIAGGKTRAGTFALKEILDLDITTYNAGNFSNANNGNGDVVINGRVYGMKNEGQTLFPRSGGAPQFQDLSQGQIKAIQLMKTVPASKVDQALKGAGVSITDTNIARDFINKY</sequence>
<keyword evidence="2" id="KW-1185">Reference proteome</keyword>
<dbReference type="PANTHER" id="PTHR32305:SF15">
    <property type="entry name" value="PROTEIN RHSA-RELATED"/>
    <property type="match status" value="1"/>
</dbReference>
<evidence type="ECO:0000313" key="2">
    <source>
        <dbReference type="Proteomes" id="UP000186373"/>
    </source>
</evidence>
<accession>A0A1N7IA98</accession>
<dbReference type="EMBL" id="FTNY01000002">
    <property type="protein sequence ID" value="SIS33989.1"/>
    <property type="molecule type" value="Genomic_DNA"/>
</dbReference>
<evidence type="ECO:0000313" key="1">
    <source>
        <dbReference type="EMBL" id="SIS33989.1"/>
    </source>
</evidence>
<protein>
    <submittedName>
        <fullName evidence="1">RHS repeat-associated core domain-containing protein</fullName>
    </submittedName>
</protein>
<proteinExistence type="predicted"/>
<name>A0A1N7IA98_9FLAO</name>
<dbReference type="AlphaFoldDB" id="A0A1N7IA98"/>
<dbReference type="InterPro" id="IPR050708">
    <property type="entry name" value="T6SS_VgrG/RHS"/>
</dbReference>